<evidence type="ECO:0000256" key="1">
    <source>
        <dbReference type="ARBA" id="ARBA00022707"/>
    </source>
</evidence>
<reference evidence="5 6" key="1">
    <citation type="submission" date="2020-07" db="EMBL/GenBank/DDBJ databases">
        <title>The yeast mating-type switching endonuclease HO is a domesticated member of an unorthodox homing genetic element family.</title>
        <authorList>
            <person name="Coughlan A.Y."/>
            <person name="Lombardi L."/>
            <person name="Braun-Galleani S."/>
            <person name="Martos A.R."/>
            <person name="Galeote V."/>
            <person name="Bigey F."/>
            <person name="Dequin S."/>
            <person name="Byrne K.P."/>
            <person name="Wolfe K.H."/>
        </authorList>
    </citation>
    <scope>NUCLEOTIDE SEQUENCE [LARGE SCALE GENOMIC DNA]</scope>
    <source>
        <strain evidence="5 6">NRRL Y-6702</strain>
    </source>
</reference>
<gene>
    <name evidence="5" type="ORF">HG535_0B01550</name>
</gene>
<dbReference type="EMBL" id="CP058605">
    <property type="protein sequence ID" value="QLG71117.1"/>
    <property type="molecule type" value="Genomic_DNA"/>
</dbReference>
<keyword evidence="6" id="KW-1185">Reference proteome</keyword>
<keyword evidence="1" id="KW-0519">Myristate</keyword>
<dbReference type="InterPro" id="IPR031632">
    <property type="entry name" value="SVIP"/>
</dbReference>
<feature type="region of interest" description="Disordered" evidence="4">
    <location>
        <begin position="1"/>
        <end position="137"/>
    </location>
</feature>
<feature type="compositionally biased region" description="Basic residues" evidence="4">
    <location>
        <begin position="39"/>
        <end position="49"/>
    </location>
</feature>
<evidence type="ECO:0000256" key="3">
    <source>
        <dbReference type="ARBA" id="ARBA00023288"/>
    </source>
</evidence>
<feature type="compositionally biased region" description="Basic and acidic residues" evidence="4">
    <location>
        <begin position="72"/>
        <end position="111"/>
    </location>
</feature>
<sequence>MGLCASTSDTQTDSSTPAVSKRTVKTSTVKTSTVASKPAPKKRSKKTRKSQTVITPKQSGGNKILNDSEDDNREKLSAREAARLAAEKRLQDSNDKSTRGELGRKLAEERSKSHKSQLMKQAEQQRLNKANDSLNND</sequence>
<protein>
    <submittedName>
        <fullName evidence="5">Uncharacterized protein</fullName>
    </submittedName>
</protein>
<evidence type="ECO:0000313" key="6">
    <source>
        <dbReference type="Proteomes" id="UP000509704"/>
    </source>
</evidence>
<accession>A0A7H9AY66</accession>
<evidence type="ECO:0000256" key="4">
    <source>
        <dbReference type="SAM" id="MobiDB-lite"/>
    </source>
</evidence>
<dbReference type="Pfam" id="PF15811">
    <property type="entry name" value="SVIP"/>
    <property type="match status" value="1"/>
</dbReference>
<feature type="compositionally biased region" description="Polar residues" evidence="4">
    <location>
        <begin position="50"/>
        <end position="61"/>
    </location>
</feature>
<dbReference type="GeneID" id="59234778"/>
<keyword evidence="3" id="KW-0449">Lipoprotein</keyword>
<proteinExistence type="predicted"/>
<evidence type="ECO:0000256" key="2">
    <source>
        <dbReference type="ARBA" id="ARBA00023139"/>
    </source>
</evidence>
<dbReference type="OrthoDB" id="4036141at2759"/>
<feature type="compositionally biased region" description="Polar residues" evidence="4">
    <location>
        <begin position="118"/>
        <end position="137"/>
    </location>
</feature>
<feature type="compositionally biased region" description="Low complexity" evidence="4">
    <location>
        <begin position="1"/>
        <end position="38"/>
    </location>
</feature>
<keyword evidence="2" id="KW-0564">Palmitate</keyword>
<dbReference type="KEGG" id="zmk:HG535_0B01550"/>
<dbReference type="Proteomes" id="UP000509704">
    <property type="component" value="Chromosome 2"/>
</dbReference>
<dbReference type="AlphaFoldDB" id="A0A7H9AY66"/>
<organism evidence="5 6">
    <name type="scientific">Zygotorulaspora mrakii</name>
    <name type="common">Zygosaccharomyces mrakii</name>
    <dbReference type="NCBI Taxonomy" id="42260"/>
    <lineage>
        <taxon>Eukaryota</taxon>
        <taxon>Fungi</taxon>
        <taxon>Dikarya</taxon>
        <taxon>Ascomycota</taxon>
        <taxon>Saccharomycotina</taxon>
        <taxon>Saccharomycetes</taxon>
        <taxon>Saccharomycetales</taxon>
        <taxon>Saccharomycetaceae</taxon>
        <taxon>Zygotorulaspora</taxon>
    </lineage>
</organism>
<dbReference type="RefSeq" id="XP_037142845.1">
    <property type="nucleotide sequence ID" value="XM_037286950.1"/>
</dbReference>
<name>A0A7H9AY66_ZYGMR</name>
<evidence type="ECO:0000313" key="5">
    <source>
        <dbReference type="EMBL" id="QLG71117.1"/>
    </source>
</evidence>